<accession>A0A5R8NVB3</accession>
<name>A0A5R8NVB3_9NOCA</name>
<feature type="compositionally biased region" description="Basic and acidic residues" evidence="1">
    <location>
        <begin position="507"/>
        <end position="525"/>
    </location>
</feature>
<evidence type="ECO:0000256" key="1">
    <source>
        <dbReference type="SAM" id="MobiDB-lite"/>
    </source>
</evidence>
<dbReference type="RefSeq" id="WP_138447426.1">
    <property type="nucleotide sequence ID" value="NZ_VBUT01000003.1"/>
</dbReference>
<dbReference type="EMBL" id="VBUT01000003">
    <property type="protein sequence ID" value="TLF79552.1"/>
    <property type="molecule type" value="Genomic_DNA"/>
</dbReference>
<sequence length="558" mass="53823">MKPLDASGASGVIAPEADRSMLEQARDQVAAAAQQAPAVPSDQQAILDLPMPQLPADLPPIEPPEFVLAQKITDEGPGVGAAPVGMPGMSGLGAPVSTPEDVLSGLPPEASALIGDAEAVINHAAAPVLDAAQGVLGQAGGAVSSVLGGSSAASAASAAGASATPAAAALPALPADPVGALMSGIALPALPGIDMLFKPILDLLGSFGTGVMGAFDPTAILSQSSKVIEMAMQVGKGSLGAVEQVWQSQAATAAQDAGQKANSEGLETSQRGIDISELTQRAAAVVQQGNAQLTTIATSFASQAVALAPVIMTPPAQATLMATATEHLGQAVSVVNATRGDLAGKTAELNGLVSQLVGQNGPAPQEIAQAVMQNVGEPLMAQAEEVATTAAGFDSGTSGTNGLSTSAASYGSGGSAGSGGGAGAFGTGGFGRGGSGGGAGRGGSGGVAGIPSLPGTSGAPGGVALPGGMRAPVAGMPMGAGLGTTPASSSGFMGGPGAAGAAGQRNNNEDEHSRNVDPYRSRTGNDDLTGPLGESTPEVIGATSTDEGDGSDYYQDQF</sequence>
<comment type="caution">
    <text evidence="2">The sequence shown here is derived from an EMBL/GenBank/DDBJ whole genome shotgun (WGS) entry which is preliminary data.</text>
</comment>
<feature type="compositionally biased region" description="Low complexity" evidence="1">
    <location>
        <begin position="27"/>
        <end position="45"/>
    </location>
</feature>
<feature type="compositionally biased region" description="Gly residues" evidence="1">
    <location>
        <begin position="436"/>
        <end position="448"/>
    </location>
</feature>
<dbReference type="AlphaFoldDB" id="A0A5R8NVB3"/>
<evidence type="ECO:0000313" key="3">
    <source>
        <dbReference type="Proteomes" id="UP000306378"/>
    </source>
</evidence>
<dbReference type="Proteomes" id="UP000306378">
    <property type="component" value="Unassembled WGS sequence"/>
</dbReference>
<organism evidence="2 3">
    <name type="scientific">Nocardia cyriacigeorgica</name>
    <dbReference type="NCBI Taxonomy" id="135487"/>
    <lineage>
        <taxon>Bacteria</taxon>
        <taxon>Bacillati</taxon>
        <taxon>Actinomycetota</taxon>
        <taxon>Actinomycetes</taxon>
        <taxon>Mycobacteriales</taxon>
        <taxon>Nocardiaceae</taxon>
        <taxon>Nocardia</taxon>
    </lineage>
</organism>
<feature type="region of interest" description="Disordered" evidence="1">
    <location>
        <begin position="436"/>
        <end position="464"/>
    </location>
</feature>
<protein>
    <submittedName>
        <fullName evidence="2">Uncharacterized protein</fullName>
    </submittedName>
</protein>
<proteinExistence type="predicted"/>
<gene>
    <name evidence="2" type="ORF">FEK34_09490</name>
</gene>
<feature type="region of interest" description="Disordered" evidence="1">
    <location>
        <begin position="1"/>
        <end position="45"/>
    </location>
</feature>
<reference evidence="2 3" key="1">
    <citation type="submission" date="2019-05" db="EMBL/GenBank/DDBJ databases">
        <title>Genomes sequences of two Nocardia cyriacigeorgica environmental isolates, type strains Nocardia asteroides ATCC 19247 and Nocardia cyriacigeorgica DSM 44484.</title>
        <authorList>
            <person name="Vautrin F."/>
            <person name="Bergeron E."/>
            <person name="Dubost A."/>
            <person name="Abrouk D."/>
            <person name="Rodriguez Nava V."/>
            <person name="Pujic P."/>
        </authorList>
    </citation>
    <scope>NUCLEOTIDE SEQUENCE [LARGE SCALE GENOMIC DNA]</scope>
    <source>
        <strain evidence="2 3">EML 446</strain>
    </source>
</reference>
<evidence type="ECO:0000313" key="2">
    <source>
        <dbReference type="EMBL" id="TLF79552.1"/>
    </source>
</evidence>
<feature type="compositionally biased region" description="Basic and acidic residues" evidence="1">
    <location>
        <begin position="16"/>
        <end position="26"/>
    </location>
</feature>
<feature type="region of interest" description="Disordered" evidence="1">
    <location>
        <begin position="480"/>
        <end position="558"/>
    </location>
</feature>